<gene>
    <name evidence="2" type="ORF">O0931_19205</name>
</gene>
<name>A0ABT4L2P7_9SPHI</name>
<accession>A0ABT4L2P7</accession>
<keyword evidence="1" id="KW-0472">Membrane</keyword>
<reference evidence="2" key="1">
    <citation type="submission" date="2022-12" db="EMBL/GenBank/DDBJ databases">
        <title>Genome sequence of SJ11.</title>
        <authorList>
            <person name="Woo H."/>
        </authorList>
    </citation>
    <scope>NUCLEOTIDE SEQUENCE</scope>
    <source>
        <strain evidence="2">SJ11</strain>
    </source>
</reference>
<organism evidence="2 3">
    <name type="scientific">Pedobacter rhodius</name>
    <dbReference type="NCBI Taxonomy" id="3004098"/>
    <lineage>
        <taxon>Bacteria</taxon>
        <taxon>Pseudomonadati</taxon>
        <taxon>Bacteroidota</taxon>
        <taxon>Sphingobacteriia</taxon>
        <taxon>Sphingobacteriales</taxon>
        <taxon>Sphingobacteriaceae</taxon>
        <taxon>Pedobacter</taxon>
    </lineage>
</organism>
<dbReference type="EMBL" id="JAPWGL010000006">
    <property type="protein sequence ID" value="MCZ4225450.1"/>
    <property type="molecule type" value="Genomic_DNA"/>
</dbReference>
<keyword evidence="1" id="KW-0812">Transmembrane</keyword>
<feature type="transmembrane region" description="Helical" evidence="1">
    <location>
        <begin position="128"/>
        <end position="156"/>
    </location>
</feature>
<sequence length="159" mass="18460">MEQDIETQLKQFRKPLFIINGICLIMGIWFTYKHYFKNDGKGIDEVFYLLSIFTLHSFFGLITLMKVNDTKTCKNWLIVTTIFILLSALFVEIELMKWVSFMMIIPFSTYLLPLFLKNQKTIINLLKASFIFAIITSILPIFAFIMSVISLIIGLLNPA</sequence>
<keyword evidence="1" id="KW-1133">Transmembrane helix</keyword>
<feature type="transmembrane region" description="Helical" evidence="1">
    <location>
        <begin position="76"/>
        <end position="93"/>
    </location>
</feature>
<dbReference type="RefSeq" id="WP_269417103.1">
    <property type="nucleotide sequence ID" value="NZ_JAPWGL010000006.1"/>
</dbReference>
<proteinExistence type="predicted"/>
<evidence type="ECO:0000313" key="3">
    <source>
        <dbReference type="Proteomes" id="UP001144341"/>
    </source>
</evidence>
<protein>
    <submittedName>
        <fullName evidence="2">Uncharacterized protein</fullName>
    </submittedName>
</protein>
<feature type="transmembrane region" description="Helical" evidence="1">
    <location>
        <begin position="99"/>
        <end position="116"/>
    </location>
</feature>
<dbReference type="Proteomes" id="UP001144341">
    <property type="component" value="Unassembled WGS sequence"/>
</dbReference>
<comment type="caution">
    <text evidence="2">The sequence shown here is derived from an EMBL/GenBank/DDBJ whole genome shotgun (WGS) entry which is preliminary data.</text>
</comment>
<feature type="transmembrane region" description="Helical" evidence="1">
    <location>
        <begin position="12"/>
        <end position="32"/>
    </location>
</feature>
<evidence type="ECO:0000313" key="2">
    <source>
        <dbReference type="EMBL" id="MCZ4225450.1"/>
    </source>
</evidence>
<feature type="transmembrane region" description="Helical" evidence="1">
    <location>
        <begin position="47"/>
        <end position="64"/>
    </location>
</feature>
<keyword evidence="3" id="KW-1185">Reference proteome</keyword>
<evidence type="ECO:0000256" key="1">
    <source>
        <dbReference type="SAM" id="Phobius"/>
    </source>
</evidence>